<dbReference type="PROSITE" id="PS00450">
    <property type="entry name" value="ACONITASE_1"/>
    <property type="match status" value="1"/>
</dbReference>
<keyword evidence="6" id="KW-0432">Leucine biosynthesis</keyword>
<dbReference type="InterPro" id="IPR036008">
    <property type="entry name" value="Aconitase_4Fe-4S_dom"/>
</dbReference>
<comment type="cofactor">
    <cofactor evidence="2">
        <name>[4Fe-4S] cluster</name>
        <dbReference type="ChEBI" id="CHEBI:49883"/>
    </cofactor>
</comment>
<comment type="function">
    <text evidence="3">Catalyzes the isomerization between 2-isopropylmalate and 3-isopropylmalate, via the formation of 2-isopropylmaleate.</text>
</comment>
<sequence>MANTLLEKIWQSHCVKHLGDTEDLIYFDMHLLHEINTPQAFDSLRADKRIVRRPDLTVATEDHNTPTRSIEALQGDVLRRQQVDLLRHNCSEFGIPLYKLGEPGQGITHVIAPEQGLVLPGTTLVCCDSHTTTHGALALLAFGIGTSQVEHVLATQTLRFQKFKSMRITVENSLRANISAKDLALYIIRHIGTGGGIGYVIEYTGNAIHSLSMEARMTLCNMSVEAGASAGIIGVDDVTIDYLRKIFVSNGRPPLEEEIERWRTFVSNSDAIFDKEIVIDAAVVNENVTWGTNPSQNICFNERIPDFTDYSDTSQQQAAKRALEYMKLKPGQSLQDILIDKVFIGSCTNGRIEDLRVVAGILEGRSVYLNVDMVIVPGSIKVRDQAIREGLDKIFKEAGADFRSLPGCSMCCGLNEDSMREGQRSVSTSNRNFEGRQGTGAMTHIASPAVAAASAIMGRIACPSDL</sequence>
<evidence type="ECO:0000259" key="15">
    <source>
        <dbReference type="Pfam" id="PF00330"/>
    </source>
</evidence>
<dbReference type="PANTHER" id="PTHR43822">
    <property type="entry name" value="HOMOACONITASE, MITOCHONDRIAL-RELATED"/>
    <property type="match status" value="1"/>
</dbReference>
<dbReference type="InterPro" id="IPR015931">
    <property type="entry name" value="Acnase/IPM_dHydase_lsu_aba_1/3"/>
</dbReference>
<keyword evidence="13" id="KW-0100">Branched-chain amino acid biosynthesis</keyword>
<evidence type="ECO:0000256" key="10">
    <source>
        <dbReference type="ARBA" id="ARBA00023004"/>
    </source>
</evidence>
<evidence type="ECO:0000256" key="9">
    <source>
        <dbReference type="ARBA" id="ARBA00022723"/>
    </source>
</evidence>
<evidence type="ECO:0000256" key="4">
    <source>
        <dbReference type="ARBA" id="ARBA00004729"/>
    </source>
</evidence>
<dbReference type="Proteomes" id="UP000830167">
    <property type="component" value="Chromosome"/>
</dbReference>
<protein>
    <submittedName>
        <fullName evidence="16">3-isopropylmalate dehydratase large subunit</fullName>
        <ecNumber evidence="16">4.2.1.33</ecNumber>
    </submittedName>
</protein>
<evidence type="ECO:0000256" key="11">
    <source>
        <dbReference type="ARBA" id="ARBA00023014"/>
    </source>
</evidence>
<keyword evidence="12 16" id="KW-0456">Lyase</keyword>
<dbReference type="Pfam" id="PF00330">
    <property type="entry name" value="Aconitase"/>
    <property type="match status" value="1"/>
</dbReference>
<evidence type="ECO:0000256" key="13">
    <source>
        <dbReference type="ARBA" id="ARBA00023304"/>
    </source>
</evidence>
<keyword evidence="17" id="KW-1185">Reference proteome</keyword>
<accession>A0ABY4CKV2</accession>
<dbReference type="InterPro" id="IPR018136">
    <property type="entry name" value="Aconitase_4Fe-4S_BS"/>
</dbReference>
<keyword evidence="10" id="KW-0408">Iron</keyword>
<dbReference type="RefSeq" id="WP_347436759.1">
    <property type="nucleotide sequence ID" value="NZ_CP089291.1"/>
</dbReference>
<organism evidence="16 17">
    <name type="scientific">Fodinisporobacter ferrooxydans</name>
    <dbReference type="NCBI Taxonomy" id="2901836"/>
    <lineage>
        <taxon>Bacteria</taxon>
        <taxon>Bacillati</taxon>
        <taxon>Bacillota</taxon>
        <taxon>Bacilli</taxon>
        <taxon>Bacillales</taxon>
        <taxon>Alicyclobacillaceae</taxon>
        <taxon>Fodinisporobacter</taxon>
    </lineage>
</organism>
<name>A0ABY4CKV2_9BACL</name>
<dbReference type="NCBIfam" id="TIGR00170">
    <property type="entry name" value="leuC"/>
    <property type="match status" value="1"/>
</dbReference>
<evidence type="ECO:0000256" key="6">
    <source>
        <dbReference type="ARBA" id="ARBA00022430"/>
    </source>
</evidence>
<dbReference type="EC" id="4.2.1.33" evidence="16"/>
<evidence type="ECO:0000256" key="3">
    <source>
        <dbReference type="ARBA" id="ARBA00002695"/>
    </source>
</evidence>
<comment type="catalytic activity">
    <reaction evidence="14">
        <text>citrate = D-threo-isocitrate</text>
        <dbReference type="Rhea" id="RHEA:10336"/>
        <dbReference type="ChEBI" id="CHEBI:15562"/>
        <dbReference type="ChEBI" id="CHEBI:16947"/>
        <dbReference type="EC" id="4.2.1.3"/>
    </reaction>
</comment>
<keyword evidence="8" id="KW-0028">Amino-acid biosynthesis</keyword>
<evidence type="ECO:0000313" key="16">
    <source>
        <dbReference type="EMBL" id="UOF90067.1"/>
    </source>
</evidence>
<evidence type="ECO:0000256" key="7">
    <source>
        <dbReference type="ARBA" id="ARBA00022485"/>
    </source>
</evidence>
<dbReference type="InterPro" id="IPR001030">
    <property type="entry name" value="Acoase/IPM_deHydtase_lsu_aba"/>
</dbReference>
<evidence type="ECO:0000256" key="8">
    <source>
        <dbReference type="ARBA" id="ARBA00022605"/>
    </source>
</evidence>
<keyword evidence="11" id="KW-0411">Iron-sulfur</keyword>
<dbReference type="PANTHER" id="PTHR43822:SF9">
    <property type="entry name" value="3-ISOPROPYLMALATE DEHYDRATASE"/>
    <property type="match status" value="1"/>
</dbReference>
<dbReference type="EMBL" id="CP089291">
    <property type="protein sequence ID" value="UOF90067.1"/>
    <property type="molecule type" value="Genomic_DNA"/>
</dbReference>
<dbReference type="PRINTS" id="PR00415">
    <property type="entry name" value="ACONITASE"/>
</dbReference>
<dbReference type="Gene3D" id="3.30.499.10">
    <property type="entry name" value="Aconitase, domain 3"/>
    <property type="match status" value="2"/>
</dbReference>
<comment type="catalytic activity">
    <reaction evidence="1">
        <text>(2R,3S)-3-isopropylmalate = (2S)-2-isopropylmalate</text>
        <dbReference type="Rhea" id="RHEA:32287"/>
        <dbReference type="ChEBI" id="CHEBI:1178"/>
        <dbReference type="ChEBI" id="CHEBI:35121"/>
        <dbReference type="EC" id="4.2.1.33"/>
    </reaction>
</comment>
<dbReference type="NCBIfam" id="NF009116">
    <property type="entry name" value="PRK12466.1"/>
    <property type="match status" value="1"/>
</dbReference>
<comment type="similarity">
    <text evidence="5">Belongs to the aconitase/IPM isomerase family.</text>
</comment>
<evidence type="ECO:0000256" key="14">
    <source>
        <dbReference type="ARBA" id="ARBA00023501"/>
    </source>
</evidence>
<evidence type="ECO:0000256" key="2">
    <source>
        <dbReference type="ARBA" id="ARBA00001966"/>
    </source>
</evidence>
<gene>
    <name evidence="16" type="primary">leuC</name>
    <name evidence="16" type="ORF">LSG31_19715</name>
</gene>
<proteinExistence type="inferred from homology"/>
<dbReference type="GO" id="GO:0003861">
    <property type="term" value="F:3-isopropylmalate dehydratase activity"/>
    <property type="evidence" value="ECO:0007669"/>
    <property type="project" value="UniProtKB-EC"/>
</dbReference>
<evidence type="ECO:0000256" key="5">
    <source>
        <dbReference type="ARBA" id="ARBA00007185"/>
    </source>
</evidence>
<dbReference type="SUPFAM" id="SSF53732">
    <property type="entry name" value="Aconitase iron-sulfur domain"/>
    <property type="match status" value="1"/>
</dbReference>
<feature type="domain" description="Aconitase/3-isopropylmalate dehydratase large subunit alpha/beta/alpha" evidence="15">
    <location>
        <begin position="7"/>
        <end position="458"/>
    </location>
</feature>
<keyword evidence="7" id="KW-0004">4Fe-4S</keyword>
<comment type="pathway">
    <text evidence="4">Amino-acid biosynthesis; L-leucine biosynthesis; L-leucine from 3-methyl-2-oxobutanoate: step 2/4.</text>
</comment>
<dbReference type="NCBIfam" id="NF004016">
    <property type="entry name" value="PRK05478.1"/>
    <property type="match status" value="1"/>
</dbReference>
<evidence type="ECO:0000256" key="1">
    <source>
        <dbReference type="ARBA" id="ARBA00000491"/>
    </source>
</evidence>
<dbReference type="InterPro" id="IPR004430">
    <property type="entry name" value="3-IsopropMal_deHydase_lsu"/>
</dbReference>
<reference evidence="16" key="1">
    <citation type="submission" date="2021-12" db="EMBL/GenBank/DDBJ databases">
        <title>Alicyclobacillaceae gen. nov., sp. nov., isolated from chalcocite enrichment system.</title>
        <authorList>
            <person name="Jiang Z."/>
        </authorList>
    </citation>
    <scope>NUCLEOTIDE SEQUENCE</scope>
    <source>
        <strain evidence="16">MYW30-H2</strain>
    </source>
</reference>
<keyword evidence="9" id="KW-0479">Metal-binding</keyword>
<dbReference type="InterPro" id="IPR050067">
    <property type="entry name" value="IPM_dehydratase_rel_enz"/>
</dbReference>
<evidence type="ECO:0000313" key="17">
    <source>
        <dbReference type="Proteomes" id="UP000830167"/>
    </source>
</evidence>
<evidence type="ECO:0000256" key="12">
    <source>
        <dbReference type="ARBA" id="ARBA00023239"/>
    </source>
</evidence>